<reference evidence="4 5" key="1">
    <citation type="submission" date="2017-03" db="EMBL/GenBank/DDBJ databases">
        <title>Genome of the blue death feigning beetle - Asbolus verrucosus.</title>
        <authorList>
            <person name="Rider S.D."/>
        </authorList>
    </citation>
    <scope>NUCLEOTIDE SEQUENCE [LARGE SCALE GENOMIC DNA]</scope>
    <source>
        <strain evidence="4">Butters</strain>
        <tissue evidence="4">Head and leg muscle</tissue>
    </source>
</reference>
<dbReference type="InterPro" id="IPR029196">
    <property type="entry name" value="HAPSTR1-like"/>
</dbReference>
<comment type="subcellular location">
    <subcellularLocation>
        <location evidence="1">Nucleus</location>
    </subcellularLocation>
</comment>
<dbReference type="STRING" id="1661398.A0A482WEF9"/>
<feature type="compositionally biased region" description="Basic residues" evidence="3">
    <location>
        <begin position="138"/>
        <end position="151"/>
    </location>
</feature>
<name>A0A482WEF9_ASBVE</name>
<gene>
    <name evidence="4" type="ORF">BDFB_003679</name>
</gene>
<evidence type="ECO:0000256" key="1">
    <source>
        <dbReference type="ARBA" id="ARBA00004123"/>
    </source>
</evidence>
<keyword evidence="2" id="KW-0539">Nucleus</keyword>
<accession>A0A482WEF9</accession>
<evidence type="ECO:0000256" key="2">
    <source>
        <dbReference type="ARBA" id="ARBA00023242"/>
    </source>
</evidence>
<dbReference type="InterPro" id="IPR040308">
    <property type="entry name" value="HAPR1"/>
</dbReference>
<dbReference type="Pfam" id="PF15251">
    <property type="entry name" value="TAPR1-like"/>
    <property type="match status" value="1"/>
</dbReference>
<feature type="region of interest" description="Disordered" evidence="3">
    <location>
        <begin position="1"/>
        <end position="33"/>
    </location>
</feature>
<dbReference type="AlphaFoldDB" id="A0A482WEF9"/>
<dbReference type="Proteomes" id="UP000292052">
    <property type="component" value="Unassembled WGS sequence"/>
</dbReference>
<dbReference type="GO" id="GO:0005634">
    <property type="term" value="C:nucleus"/>
    <property type="evidence" value="ECO:0007669"/>
    <property type="project" value="UniProtKB-SubCell"/>
</dbReference>
<evidence type="ECO:0000256" key="3">
    <source>
        <dbReference type="SAM" id="MobiDB-lite"/>
    </source>
</evidence>
<sequence length="234" mass="26575">MNGDGDSESWLSGWEQQCADSVDEQPDYEQSLRDETENCHTRIWTAFQDSAAAIAQLYRDRVTGEPATLWLQFQTAAGTVTSLYKESSEGLRKSNDLAKQSGYQKRNKEILNWAKRKRRLICREDLLAYLSGKLPPKPNHHQYHHHSHHRIPMSPRPRNISPPPGVSPPESLGLNTELHTFREALARSPLSCIARGPDLCAFITGEMARHCKRPASPSDVTMDSPTQQKRPRYM</sequence>
<dbReference type="PANTHER" id="PTHR31624:SF4">
    <property type="entry name" value="CHROMOSOME 16 OPEN READING FRAME 72"/>
    <property type="match status" value="1"/>
</dbReference>
<organism evidence="4 5">
    <name type="scientific">Asbolus verrucosus</name>
    <name type="common">Desert ironclad beetle</name>
    <dbReference type="NCBI Taxonomy" id="1661398"/>
    <lineage>
        <taxon>Eukaryota</taxon>
        <taxon>Metazoa</taxon>
        <taxon>Ecdysozoa</taxon>
        <taxon>Arthropoda</taxon>
        <taxon>Hexapoda</taxon>
        <taxon>Insecta</taxon>
        <taxon>Pterygota</taxon>
        <taxon>Neoptera</taxon>
        <taxon>Endopterygota</taxon>
        <taxon>Coleoptera</taxon>
        <taxon>Polyphaga</taxon>
        <taxon>Cucujiformia</taxon>
        <taxon>Tenebrionidae</taxon>
        <taxon>Pimeliinae</taxon>
        <taxon>Asbolus</taxon>
    </lineage>
</organism>
<keyword evidence="5" id="KW-1185">Reference proteome</keyword>
<protein>
    <submittedName>
        <fullName evidence="4">UPF0472 protein C16orf72-like protein</fullName>
    </submittedName>
</protein>
<proteinExistence type="predicted"/>
<dbReference type="EMBL" id="QDEB01000075">
    <property type="protein sequence ID" value="RZC43327.1"/>
    <property type="molecule type" value="Genomic_DNA"/>
</dbReference>
<evidence type="ECO:0000313" key="5">
    <source>
        <dbReference type="Proteomes" id="UP000292052"/>
    </source>
</evidence>
<dbReference type="OrthoDB" id="5823474at2759"/>
<dbReference type="PANTHER" id="PTHR31624">
    <property type="entry name" value="UPF0472 PROTEIN C16ORF72"/>
    <property type="match status" value="1"/>
</dbReference>
<comment type="caution">
    <text evidence="4">The sequence shown here is derived from an EMBL/GenBank/DDBJ whole genome shotgun (WGS) entry which is preliminary data.</text>
</comment>
<evidence type="ECO:0000313" key="4">
    <source>
        <dbReference type="EMBL" id="RZC43327.1"/>
    </source>
</evidence>
<feature type="region of interest" description="Disordered" evidence="3">
    <location>
        <begin position="136"/>
        <end position="173"/>
    </location>
</feature>
<feature type="compositionally biased region" description="Polar residues" evidence="3">
    <location>
        <begin position="218"/>
        <end position="228"/>
    </location>
</feature>
<feature type="region of interest" description="Disordered" evidence="3">
    <location>
        <begin position="212"/>
        <end position="234"/>
    </location>
</feature>